<organism evidence="2 3">
    <name type="scientific">Xenorhabdus thuongxuanensis</name>
    <dbReference type="NCBI Taxonomy" id="1873484"/>
    <lineage>
        <taxon>Bacteria</taxon>
        <taxon>Pseudomonadati</taxon>
        <taxon>Pseudomonadota</taxon>
        <taxon>Gammaproteobacteria</taxon>
        <taxon>Enterobacterales</taxon>
        <taxon>Morganellaceae</taxon>
        <taxon>Xenorhabdus</taxon>
    </lineage>
</organism>
<proteinExistence type="predicted"/>
<comment type="caution">
    <text evidence="2">The sequence shown here is derived from an EMBL/GenBank/DDBJ whole genome shotgun (WGS) entry which is preliminary data.</text>
</comment>
<feature type="region of interest" description="Disordered" evidence="1">
    <location>
        <begin position="79"/>
        <end position="98"/>
    </location>
</feature>
<dbReference type="InterPro" id="IPR006441">
    <property type="entry name" value="Phage_P2_GpN"/>
</dbReference>
<evidence type="ECO:0000256" key="1">
    <source>
        <dbReference type="SAM" id="MobiDB-lite"/>
    </source>
</evidence>
<dbReference type="AlphaFoldDB" id="A0A1Q5TNT0"/>
<dbReference type="RefSeq" id="WP_074021554.1">
    <property type="nucleotide sequence ID" value="NZ_CAWMWP010000062.1"/>
</dbReference>
<sequence length="362" mass="40966">MRTETRFKFNGYLTRLGELYGVEPATFTTSKVEIAPSAAQKLESKIQLSAAFLTMINIVPVKSQVGEKIGLGIGSTIAGTTDTKEKDREPTDPTDLSKQQYHCKQTNFDTAIRYEKLDMWAIFDDFQRRIRDEIIKRQALDRIMIGWNGTHRAATSDRTTHKLLQDVNVGWLHKIRLEAPRHVIGSSTDKDTDVTTAEPLKVGKGGDYANLDALVMHAVDEAISEVYADDTELVVICGRQLLSDKYFPIVNRDQANTEALAAEVIISQKRIGGLPAVRVPYFPKDAMLITRLDNLSIYWQEDSRRRQVLDNPKRDRVENYESVNEDYIVEDYDCVALIENIELIKAKLDAPVKTDNANKTEE</sequence>
<dbReference type="NCBIfam" id="TIGR01551">
    <property type="entry name" value="major_capsid_P2"/>
    <property type="match status" value="1"/>
</dbReference>
<reference evidence="2 3" key="1">
    <citation type="submission" date="2016-09" db="EMBL/GenBank/DDBJ databases">
        <title>Xenorhabdus thuongxuanensis sp. nov. and Xenorhabdus eapokensis sp. nov., isolated from Steinernema species.</title>
        <authorList>
            <person name="Kaempfer P."/>
            <person name="Tobias N.J."/>
            <person name="Phan Ke L."/>
            <person name="Bode H.B."/>
            <person name="Glaeser S.P."/>
        </authorList>
    </citation>
    <scope>NUCLEOTIDE SEQUENCE [LARGE SCALE GENOMIC DNA]</scope>
    <source>
        <strain evidence="2 3">30TX1</strain>
    </source>
</reference>
<dbReference type="EMBL" id="MKGR01000037">
    <property type="protein sequence ID" value="OKP01866.1"/>
    <property type="molecule type" value="Genomic_DNA"/>
</dbReference>
<accession>A0A1Q5TNT0</accession>
<feature type="compositionally biased region" description="Basic and acidic residues" evidence="1">
    <location>
        <begin position="82"/>
        <end position="91"/>
    </location>
</feature>
<evidence type="ECO:0000313" key="3">
    <source>
        <dbReference type="Proteomes" id="UP000186277"/>
    </source>
</evidence>
<keyword evidence="3" id="KW-1185">Reference proteome</keyword>
<evidence type="ECO:0000313" key="2">
    <source>
        <dbReference type="EMBL" id="OKP01866.1"/>
    </source>
</evidence>
<protein>
    <submittedName>
        <fullName evidence="2">Major capsid protein</fullName>
    </submittedName>
</protein>
<dbReference type="Proteomes" id="UP000186277">
    <property type="component" value="Unassembled WGS sequence"/>
</dbReference>
<dbReference type="OrthoDB" id="5464529at2"/>
<dbReference type="Pfam" id="PF05125">
    <property type="entry name" value="Phage_cap_P2"/>
    <property type="match status" value="1"/>
</dbReference>
<name>A0A1Q5TNT0_9GAMM</name>
<gene>
    <name evidence="2" type="ORF">Xentx_03309</name>
</gene>